<dbReference type="GO" id="GO:0005739">
    <property type="term" value="C:mitochondrion"/>
    <property type="evidence" value="ECO:0007669"/>
    <property type="project" value="UniProtKB-SubCell"/>
</dbReference>
<dbReference type="SMART" id="SM01238">
    <property type="entry name" value="IGR"/>
    <property type="match status" value="1"/>
</dbReference>
<dbReference type="PANTHER" id="PTHR28235">
    <property type="entry name" value="PROTEIN FYV4, MITOCHONDRIAL"/>
    <property type="match status" value="1"/>
</dbReference>
<dbReference type="AlphaFoldDB" id="A0A0C3DKF9"/>
<protein>
    <recommendedName>
        <fullName evidence="4">Small ribosomal subunit protein mS41</fullName>
    </recommendedName>
</protein>
<sequence>MFSLRHLSESVVRHCTRSVHNAPAIRSLPDPRGKIATPDDFLKAIGRGSEKKVSMDSWEAFWRTNGWELKGANVAVKDRRYILWCMEKYRQGVPIEQFAHESKPKKKIRGYVTTFACFALAHHDCRWGPAVQHGKRIR</sequence>
<gene>
    <name evidence="6" type="ORF">SCLCIDRAFT_131762</name>
</gene>
<dbReference type="EMBL" id="KN822110">
    <property type="protein sequence ID" value="KIM56809.1"/>
    <property type="molecule type" value="Genomic_DNA"/>
</dbReference>
<name>A0A0C3DKF9_9AGAM</name>
<dbReference type="Proteomes" id="UP000053989">
    <property type="component" value="Unassembled WGS sequence"/>
</dbReference>
<evidence type="ECO:0000256" key="2">
    <source>
        <dbReference type="ARBA" id="ARBA00010492"/>
    </source>
</evidence>
<keyword evidence="3" id="KW-0496">Mitochondrion</keyword>
<evidence type="ECO:0000313" key="7">
    <source>
        <dbReference type="Proteomes" id="UP000053989"/>
    </source>
</evidence>
<evidence type="ECO:0000256" key="4">
    <source>
        <dbReference type="ARBA" id="ARBA00035129"/>
    </source>
</evidence>
<dbReference type="PANTHER" id="PTHR28235:SF1">
    <property type="entry name" value="SMALL RIBOSOMAL SUBUNIT PROTEIN MS41"/>
    <property type="match status" value="1"/>
</dbReference>
<keyword evidence="7" id="KW-1185">Reference proteome</keyword>
<evidence type="ECO:0000256" key="3">
    <source>
        <dbReference type="ARBA" id="ARBA00023128"/>
    </source>
</evidence>
<dbReference type="InParanoid" id="A0A0C3DKF9"/>
<evidence type="ECO:0000259" key="5">
    <source>
        <dbReference type="SMART" id="SM01238"/>
    </source>
</evidence>
<evidence type="ECO:0000256" key="1">
    <source>
        <dbReference type="ARBA" id="ARBA00004173"/>
    </source>
</evidence>
<dbReference type="STRING" id="1036808.A0A0C3DKF9"/>
<comment type="subcellular location">
    <subcellularLocation>
        <location evidence="1">Mitochondrion</location>
    </subcellularLocation>
</comment>
<dbReference type="InterPro" id="IPR019083">
    <property type="entry name" value="SAM_Ribosomal_mS41"/>
</dbReference>
<comment type="similarity">
    <text evidence="2">Belongs to the mitochondrion-specific ribosomal protein mS41 family.</text>
</comment>
<dbReference type="Pfam" id="PF09597">
    <property type="entry name" value="SAM_Ribosomal_mS41"/>
    <property type="match status" value="1"/>
</dbReference>
<reference evidence="6 7" key="1">
    <citation type="submission" date="2014-04" db="EMBL/GenBank/DDBJ databases">
        <authorList>
            <consortium name="DOE Joint Genome Institute"/>
            <person name="Kuo A."/>
            <person name="Kohler A."/>
            <person name="Nagy L.G."/>
            <person name="Floudas D."/>
            <person name="Copeland A."/>
            <person name="Barry K.W."/>
            <person name="Cichocki N."/>
            <person name="Veneault-Fourrey C."/>
            <person name="LaButti K."/>
            <person name="Lindquist E.A."/>
            <person name="Lipzen A."/>
            <person name="Lundell T."/>
            <person name="Morin E."/>
            <person name="Murat C."/>
            <person name="Sun H."/>
            <person name="Tunlid A."/>
            <person name="Henrissat B."/>
            <person name="Grigoriev I.V."/>
            <person name="Hibbett D.S."/>
            <person name="Martin F."/>
            <person name="Nordberg H.P."/>
            <person name="Cantor M.N."/>
            <person name="Hua S.X."/>
        </authorList>
    </citation>
    <scope>NUCLEOTIDE SEQUENCE [LARGE SCALE GENOMIC DNA]</scope>
    <source>
        <strain evidence="6 7">Foug A</strain>
    </source>
</reference>
<proteinExistence type="inferred from homology"/>
<evidence type="ECO:0000313" key="6">
    <source>
        <dbReference type="EMBL" id="KIM56809.1"/>
    </source>
</evidence>
<dbReference type="InterPro" id="IPR039603">
    <property type="entry name" value="Ribosomal_mS41"/>
</dbReference>
<reference evidence="7" key="2">
    <citation type="submission" date="2015-01" db="EMBL/GenBank/DDBJ databases">
        <title>Evolutionary Origins and Diversification of the Mycorrhizal Mutualists.</title>
        <authorList>
            <consortium name="DOE Joint Genome Institute"/>
            <consortium name="Mycorrhizal Genomics Consortium"/>
            <person name="Kohler A."/>
            <person name="Kuo A."/>
            <person name="Nagy L.G."/>
            <person name="Floudas D."/>
            <person name="Copeland A."/>
            <person name="Barry K.W."/>
            <person name="Cichocki N."/>
            <person name="Veneault-Fourrey C."/>
            <person name="LaButti K."/>
            <person name="Lindquist E.A."/>
            <person name="Lipzen A."/>
            <person name="Lundell T."/>
            <person name="Morin E."/>
            <person name="Murat C."/>
            <person name="Riley R."/>
            <person name="Ohm R."/>
            <person name="Sun H."/>
            <person name="Tunlid A."/>
            <person name="Henrissat B."/>
            <person name="Grigoriev I.V."/>
            <person name="Hibbett D.S."/>
            <person name="Martin F."/>
        </authorList>
    </citation>
    <scope>NUCLEOTIDE SEQUENCE [LARGE SCALE GENOMIC DNA]</scope>
    <source>
        <strain evidence="7">Foug A</strain>
    </source>
</reference>
<dbReference type="OrthoDB" id="18595at2759"/>
<dbReference type="HOGENOM" id="CLU_126679_2_0_1"/>
<organism evidence="6 7">
    <name type="scientific">Scleroderma citrinum Foug A</name>
    <dbReference type="NCBI Taxonomy" id="1036808"/>
    <lineage>
        <taxon>Eukaryota</taxon>
        <taxon>Fungi</taxon>
        <taxon>Dikarya</taxon>
        <taxon>Basidiomycota</taxon>
        <taxon>Agaricomycotina</taxon>
        <taxon>Agaricomycetes</taxon>
        <taxon>Agaricomycetidae</taxon>
        <taxon>Boletales</taxon>
        <taxon>Sclerodermatineae</taxon>
        <taxon>Sclerodermataceae</taxon>
        <taxon>Scleroderma</taxon>
    </lineage>
</organism>
<accession>A0A0C3DKF9</accession>
<feature type="domain" description="Small ribosomal subunit protein mS41 SAM" evidence="5">
    <location>
        <begin position="38"/>
        <end position="92"/>
    </location>
</feature>